<protein>
    <recommendedName>
        <fullName evidence="6">Leucine carboxyl methyltransferase 1</fullName>
        <ecNumber evidence="6">2.1.1.233</ecNumber>
    </recommendedName>
</protein>
<dbReference type="AlphaFoldDB" id="A0A146KF80"/>
<evidence type="ECO:0000256" key="3">
    <source>
        <dbReference type="ARBA" id="ARBA00022603"/>
    </source>
</evidence>
<evidence type="ECO:0000313" key="8">
    <source>
        <dbReference type="EMBL" id="JAP95137.1"/>
    </source>
</evidence>
<evidence type="ECO:0000256" key="4">
    <source>
        <dbReference type="ARBA" id="ARBA00022679"/>
    </source>
</evidence>
<feature type="binding site" evidence="7">
    <location>
        <position position="78"/>
    </location>
    <ligand>
        <name>S-adenosyl-L-methionine</name>
        <dbReference type="ChEBI" id="CHEBI:59789"/>
    </ligand>
</feature>
<dbReference type="EC" id="2.1.1.233" evidence="6"/>
<sequence>MSNKETATETAYDAIASKASAWKAGYFDDPKFHLVSKPHPQKKDPMINRGTWFRIELFKRLCQDFLDKNLNCQVLILGGGLDTLYYRLKSQPSQKFIEVDLPQMVQLKMKKLAGKQISQNIYQIEENYHLYGQDLEEEFLERIKIDFATPTIIISDVVLSYLESDFTIALFDQIKQHFTSEILQFVGFEMVNPHDPFGDQMVFNMSQREIFMPTFAEIGFIESYRRQLRKFTDKTVVKKAWGVYNSFEGRKEMEKLEFLDEYEQFQMIMEHYAVIVGCKGCDVAGIGEYDKETEEQIDYTNSWKDDHFI</sequence>
<name>A0A146KF80_9EUKA</name>
<gene>
    <name evidence="8" type="ORF">TPC1_11968</name>
</gene>
<comment type="similarity">
    <text evidence="2 6">Belongs to the methyltransferase superfamily. LCMT family.</text>
</comment>
<comment type="function">
    <text evidence="6">Methylates the carboxyl group of the C-terminal leucine residue of protein phosphatase 2A catalytic subunits to form alpha-leucine ester residues.</text>
</comment>
<dbReference type="InterPro" id="IPR007213">
    <property type="entry name" value="Ppm1/Ppm2/Tcmp"/>
</dbReference>
<dbReference type="InterPro" id="IPR029063">
    <property type="entry name" value="SAM-dependent_MTases_sf"/>
</dbReference>
<reference evidence="8" key="1">
    <citation type="submission" date="2015-07" db="EMBL/GenBank/DDBJ databases">
        <title>Adaptation to a free-living lifestyle via gene acquisitions in the diplomonad Trepomonas sp. PC1.</title>
        <authorList>
            <person name="Xu F."/>
            <person name="Jerlstrom-Hultqvist J."/>
            <person name="Kolisko M."/>
            <person name="Simpson A.G.B."/>
            <person name="Roger A.J."/>
            <person name="Svard S.G."/>
            <person name="Andersson J.O."/>
        </authorList>
    </citation>
    <scope>NUCLEOTIDE SEQUENCE</scope>
    <source>
        <strain evidence="8">PC1</strain>
    </source>
</reference>
<dbReference type="Gene3D" id="3.40.50.150">
    <property type="entry name" value="Vaccinia Virus protein VP39"/>
    <property type="match status" value="1"/>
</dbReference>
<dbReference type="GO" id="GO:0018423">
    <property type="term" value="F:protein C-terminal leucine carboxyl O-methyltransferase activity"/>
    <property type="evidence" value="ECO:0007669"/>
    <property type="project" value="UniProtKB-EC"/>
</dbReference>
<dbReference type="InterPro" id="IPR016651">
    <property type="entry name" value="LCMT1"/>
</dbReference>
<evidence type="ECO:0000256" key="7">
    <source>
        <dbReference type="PIRSR" id="PIRSR016305-1"/>
    </source>
</evidence>
<evidence type="ECO:0000256" key="1">
    <source>
        <dbReference type="ARBA" id="ARBA00000724"/>
    </source>
</evidence>
<feature type="binding site" evidence="7">
    <location>
        <position position="54"/>
    </location>
    <ligand>
        <name>S-adenosyl-L-methionine</name>
        <dbReference type="ChEBI" id="CHEBI:59789"/>
    </ligand>
</feature>
<dbReference type="PANTHER" id="PTHR13600">
    <property type="entry name" value="LEUCINE CARBOXYL METHYLTRANSFERASE"/>
    <property type="match status" value="1"/>
</dbReference>
<accession>A0A146KF80</accession>
<evidence type="ECO:0000256" key="2">
    <source>
        <dbReference type="ARBA" id="ARBA00010703"/>
    </source>
</evidence>
<dbReference type="PANTHER" id="PTHR13600:SF21">
    <property type="entry name" value="LEUCINE CARBOXYL METHYLTRANSFERASE 1"/>
    <property type="match status" value="1"/>
</dbReference>
<organism evidence="8">
    <name type="scientific">Trepomonas sp. PC1</name>
    <dbReference type="NCBI Taxonomy" id="1076344"/>
    <lineage>
        <taxon>Eukaryota</taxon>
        <taxon>Metamonada</taxon>
        <taxon>Diplomonadida</taxon>
        <taxon>Hexamitidae</taxon>
        <taxon>Hexamitinae</taxon>
        <taxon>Trepomonas</taxon>
    </lineage>
</organism>
<feature type="binding site" evidence="7">
    <location>
        <begin position="134"/>
        <end position="135"/>
    </location>
    <ligand>
        <name>S-adenosyl-L-methionine</name>
        <dbReference type="ChEBI" id="CHEBI:59789"/>
    </ligand>
</feature>
<dbReference type="EMBL" id="GDID01001469">
    <property type="protein sequence ID" value="JAP95137.1"/>
    <property type="molecule type" value="Transcribed_RNA"/>
</dbReference>
<dbReference type="SUPFAM" id="SSF53335">
    <property type="entry name" value="S-adenosyl-L-methionine-dependent methyltransferases"/>
    <property type="match status" value="1"/>
</dbReference>
<dbReference type="Pfam" id="PF04072">
    <property type="entry name" value="LCM"/>
    <property type="match status" value="1"/>
</dbReference>
<evidence type="ECO:0000256" key="5">
    <source>
        <dbReference type="ARBA" id="ARBA00022691"/>
    </source>
</evidence>
<keyword evidence="4 6" id="KW-0808">Transferase</keyword>
<evidence type="ECO:0000256" key="6">
    <source>
        <dbReference type="PIRNR" id="PIRNR016305"/>
    </source>
</evidence>
<proteinExistence type="inferred from homology"/>
<comment type="catalytic activity">
    <reaction evidence="1 6">
        <text>[phosphatase 2A protein]-C-terminal L-leucine + S-adenosyl-L-methionine = [phosphatase 2A protein]-C-terminal L-leucine methyl ester + S-adenosyl-L-homocysteine</text>
        <dbReference type="Rhea" id="RHEA:48544"/>
        <dbReference type="Rhea" id="RHEA-COMP:12134"/>
        <dbReference type="Rhea" id="RHEA-COMP:12135"/>
        <dbReference type="ChEBI" id="CHEBI:57856"/>
        <dbReference type="ChEBI" id="CHEBI:59789"/>
        <dbReference type="ChEBI" id="CHEBI:90516"/>
        <dbReference type="ChEBI" id="CHEBI:90517"/>
        <dbReference type="EC" id="2.1.1.233"/>
    </reaction>
</comment>
<dbReference type="PIRSF" id="PIRSF016305">
    <property type="entry name" value="LCM_mtfrase"/>
    <property type="match status" value="1"/>
</dbReference>
<keyword evidence="3 6" id="KW-0489">Methyltransferase</keyword>
<dbReference type="GO" id="GO:0032259">
    <property type="term" value="P:methylation"/>
    <property type="evidence" value="ECO:0007669"/>
    <property type="project" value="UniProtKB-KW"/>
</dbReference>
<keyword evidence="5 6" id="KW-0949">S-adenosyl-L-methionine</keyword>